<dbReference type="InterPro" id="IPR013320">
    <property type="entry name" value="ConA-like_dom_sf"/>
</dbReference>
<comment type="caution">
    <text evidence="2">The sequence shown here is derived from an EMBL/GenBank/DDBJ whole genome shotgun (WGS) entry which is preliminary data.</text>
</comment>
<proteinExistence type="predicted"/>
<evidence type="ECO:0008006" key="3">
    <source>
        <dbReference type="Google" id="ProtNLM"/>
    </source>
</evidence>
<feature type="transmembrane region" description="Helical" evidence="1">
    <location>
        <begin position="1005"/>
        <end position="1022"/>
    </location>
</feature>
<evidence type="ECO:0000313" key="2">
    <source>
        <dbReference type="EMBL" id="KKN07818.1"/>
    </source>
</evidence>
<dbReference type="SUPFAM" id="SSF49899">
    <property type="entry name" value="Concanavalin A-like lectins/glucanases"/>
    <property type="match status" value="1"/>
</dbReference>
<reference evidence="2" key="1">
    <citation type="journal article" date="2015" name="Nature">
        <title>Complex archaea that bridge the gap between prokaryotes and eukaryotes.</title>
        <authorList>
            <person name="Spang A."/>
            <person name="Saw J.H."/>
            <person name="Jorgensen S.L."/>
            <person name="Zaremba-Niedzwiedzka K."/>
            <person name="Martijn J."/>
            <person name="Lind A.E."/>
            <person name="van Eijk R."/>
            <person name="Schleper C."/>
            <person name="Guy L."/>
            <person name="Ettema T.J."/>
        </authorList>
    </citation>
    <scope>NUCLEOTIDE SEQUENCE</scope>
</reference>
<dbReference type="EMBL" id="LAZR01004523">
    <property type="protein sequence ID" value="KKN07818.1"/>
    <property type="molecule type" value="Genomic_DNA"/>
</dbReference>
<organism evidence="2">
    <name type="scientific">marine sediment metagenome</name>
    <dbReference type="NCBI Taxonomy" id="412755"/>
    <lineage>
        <taxon>unclassified sequences</taxon>
        <taxon>metagenomes</taxon>
        <taxon>ecological metagenomes</taxon>
    </lineage>
</organism>
<gene>
    <name evidence="2" type="ORF">LCGC14_1063110</name>
</gene>
<keyword evidence="1" id="KW-1133">Transmembrane helix</keyword>
<keyword evidence="1" id="KW-0812">Transmembrane</keyword>
<keyword evidence="1" id="KW-0472">Membrane</keyword>
<feature type="transmembrane region" description="Helical" evidence="1">
    <location>
        <begin position="967"/>
        <end position="985"/>
    </location>
</feature>
<sequence length="1027" mass="112125">MKKMINIYLVVVLFIFLLPSINALEFDNRIRDYDEETRTIIIDDNFGLGGDLVRIKLEDNTYVCGIDCSAIWNVTIYDDEDNFLGDLVFEQIEGIGGVGEHKFEFVSGYERITVNEYGVDCGRRDDSGRCARVITGTHEEQKPIWTSFNPERKLPVGEYIIRLSGKKQFHDTIDWIPTFYGKEVREWAFWASSPPTSYWKFNEANGATEAIDDLGFNNLTLLDLTLTGFVPGKLANAWNGSFGAGAPEVLNHSGSSQFAFGTDDFTIAYWVNGTVGGGYSFMRTDDTATTGWGISKLGPGNHSFGSNNAAVLDSALNVSNSSWNRIVWVREGTGSDEFKVYVNNRNTANTTFANDLSDASGNLTIRVPTAGFVGIDDLQFYNGFAWSVADVDFDWNSGVGREANITTPEITISLDTPADNTNIQVDLLNFSATATPITANLTNSSLIIYNGTTTIFNQSSLTMDSSSNSTNYSIFNLVRGTYLWNIQICGLANNASGSSICIAGVSNRTLTIASSPIDSSFPEFTYETAQETFQENVTLLPGDTVTSVDFIYNGTSNTATSTLISGNNFTLQSTIDIPTSAISENTTDFFFSLNLNTGQDNLSTHTHSVGVINLSLFGQGIGGLGYINFTFQNETTAQEKVNATFSSTWSYFLGSGAINKTFTFVNSSENAEYVFQFHPQNRTLFTDMTTDYSNGESQQRTFDPTLLTLTNTTLLQTLLLLPTSDGLFQQFVTQTLLGATVPDVSFVINRSIGGVSTEISSGATDGSGFASIFLNPDFTYTAIFTKILFSDNAFSFQPSSQLRTVVMGGATTAVTNGSTISVNTTFLINPTNTSLANGTDFVFSFNVTSSQPIDLISMNITNSSGFQVGFQSDTSATIISQTINTGENRTFVGTFIIATGNETLVVKKVWNIGIEFVGDYSIFRQFTLYTTYGFRDFIRFILVLSFIAGVLIFMTTGETFDTSESKIGVALLLIWAFSIVGWLTIPGPPVVSANEAITELARFSNQYGIAILSSGAGIFFIARRIFT</sequence>
<protein>
    <recommendedName>
        <fullName evidence="3">LamG-like jellyroll fold domain-containing protein</fullName>
    </recommendedName>
</protein>
<accession>A0A0F9QRI5</accession>
<name>A0A0F9QRI5_9ZZZZ</name>
<evidence type="ECO:0000256" key="1">
    <source>
        <dbReference type="SAM" id="Phobius"/>
    </source>
</evidence>
<feature type="transmembrane region" description="Helical" evidence="1">
    <location>
        <begin position="937"/>
        <end position="955"/>
    </location>
</feature>
<dbReference type="AlphaFoldDB" id="A0A0F9QRI5"/>